<keyword evidence="6" id="KW-1185">Reference proteome</keyword>
<keyword evidence="1" id="KW-0805">Transcription regulation</keyword>
<dbReference type="GO" id="GO:0003677">
    <property type="term" value="F:DNA binding"/>
    <property type="evidence" value="ECO:0007669"/>
    <property type="project" value="UniProtKB-KW"/>
</dbReference>
<evidence type="ECO:0000256" key="2">
    <source>
        <dbReference type="ARBA" id="ARBA00023125"/>
    </source>
</evidence>
<evidence type="ECO:0000256" key="1">
    <source>
        <dbReference type="ARBA" id="ARBA00023015"/>
    </source>
</evidence>
<dbReference type="AlphaFoldDB" id="A0A4R2SWM1"/>
<evidence type="ECO:0000259" key="4">
    <source>
        <dbReference type="PROSITE" id="PS50995"/>
    </source>
</evidence>
<dbReference type="RefSeq" id="WP_132849875.1">
    <property type="nucleotide sequence ID" value="NZ_CP058648.1"/>
</dbReference>
<dbReference type="PANTHER" id="PTHR33164">
    <property type="entry name" value="TRANSCRIPTIONAL REGULATOR, MARR FAMILY"/>
    <property type="match status" value="1"/>
</dbReference>
<dbReference type="InterPro" id="IPR036390">
    <property type="entry name" value="WH_DNA-bd_sf"/>
</dbReference>
<comment type="caution">
    <text evidence="5">The sequence shown here is derived from an EMBL/GenBank/DDBJ whole genome shotgun (WGS) entry which is preliminary data.</text>
</comment>
<dbReference type="InterPro" id="IPR039422">
    <property type="entry name" value="MarR/SlyA-like"/>
</dbReference>
<gene>
    <name evidence="5" type="ORF">EDD79_10852</name>
</gene>
<dbReference type="Gene3D" id="1.10.10.10">
    <property type="entry name" value="Winged helix-like DNA-binding domain superfamily/Winged helix DNA-binding domain"/>
    <property type="match status" value="1"/>
</dbReference>
<evidence type="ECO:0000313" key="5">
    <source>
        <dbReference type="EMBL" id="TCP93281.1"/>
    </source>
</evidence>
<dbReference type="SMART" id="SM00347">
    <property type="entry name" value="HTH_MARR"/>
    <property type="match status" value="1"/>
</dbReference>
<keyword evidence="2 5" id="KW-0238">DNA-binding</keyword>
<dbReference type="PANTHER" id="PTHR33164:SF58">
    <property type="entry name" value="DNA-BINDING TRANSCRIPTIONAL REPRESSOR SCOC"/>
    <property type="match status" value="1"/>
</dbReference>
<dbReference type="SUPFAM" id="SSF46785">
    <property type="entry name" value="Winged helix' DNA-binding domain"/>
    <property type="match status" value="1"/>
</dbReference>
<sequence length="157" mass="18335">MNKTEELYKQKQIFGGLFLISNKLQVILDKSLAMHDMTAKQWFLTAVIEEFFESPPTLSEVAKIIGSSRQNIKQIALKLEEKGFLNLEKDEKDKRAIRLRLTNKSYEFWKGLQDESNKFLEELFIDLNQEELNAMLIGIFKLSEKIKCLEDVEEVSE</sequence>
<feature type="domain" description="HTH marR-type" evidence="4">
    <location>
        <begin position="10"/>
        <end position="144"/>
    </location>
</feature>
<dbReference type="InterPro" id="IPR036388">
    <property type="entry name" value="WH-like_DNA-bd_sf"/>
</dbReference>
<dbReference type="InterPro" id="IPR000835">
    <property type="entry name" value="HTH_MarR-typ"/>
</dbReference>
<keyword evidence="3" id="KW-0804">Transcription</keyword>
<protein>
    <submittedName>
        <fullName evidence="5">DNA-binding MarR family transcriptional regulator</fullName>
    </submittedName>
</protein>
<dbReference type="EMBL" id="SLYC01000085">
    <property type="protein sequence ID" value="TCP93281.1"/>
    <property type="molecule type" value="Genomic_DNA"/>
</dbReference>
<dbReference type="PROSITE" id="PS50995">
    <property type="entry name" value="HTH_MARR_2"/>
    <property type="match status" value="1"/>
</dbReference>
<name>A0A4R2SWM1_9FIRM</name>
<dbReference type="PRINTS" id="PR00598">
    <property type="entry name" value="HTHMARR"/>
</dbReference>
<evidence type="ECO:0000256" key="3">
    <source>
        <dbReference type="ARBA" id="ARBA00023163"/>
    </source>
</evidence>
<dbReference type="PROSITE" id="PS01117">
    <property type="entry name" value="HTH_MARR_1"/>
    <property type="match status" value="1"/>
</dbReference>
<organism evidence="5 6">
    <name type="scientific">Serpentinicella alkaliphila</name>
    <dbReference type="NCBI Taxonomy" id="1734049"/>
    <lineage>
        <taxon>Bacteria</taxon>
        <taxon>Bacillati</taxon>
        <taxon>Bacillota</taxon>
        <taxon>Clostridia</taxon>
        <taxon>Peptostreptococcales</taxon>
        <taxon>Natronincolaceae</taxon>
        <taxon>Serpentinicella</taxon>
    </lineage>
</organism>
<dbReference type="Proteomes" id="UP000295504">
    <property type="component" value="Unassembled WGS sequence"/>
</dbReference>
<dbReference type="GO" id="GO:0006950">
    <property type="term" value="P:response to stress"/>
    <property type="evidence" value="ECO:0007669"/>
    <property type="project" value="TreeGrafter"/>
</dbReference>
<proteinExistence type="predicted"/>
<dbReference type="InterPro" id="IPR023187">
    <property type="entry name" value="Tscrpt_reg_MarR-type_CS"/>
</dbReference>
<dbReference type="GO" id="GO:0003700">
    <property type="term" value="F:DNA-binding transcription factor activity"/>
    <property type="evidence" value="ECO:0007669"/>
    <property type="project" value="InterPro"/>
</dbReference>
<evidence type="ECO:0000313" key="6">
    <source>
        <dbReference type="Proteomes" id="UP000295504"/>
    </source>
</evidence>
<dbReference type="OrthoDB" id="1755545at2"/>
<reference evidence="5 6" key="1">
    <citation type="submission" date="2019-03" db="EMBL/GenBank/DDBJ databases">
        <title>Genomic Encyclopedia of Type Strains, Phase IV (KMG-IV): sequencing the most valuable type-strain genomes for metagenomic binning, comparative biology and taxonomic classification.</title>
        <authorList>
            <person name="Goeker M."/>
        </authorList>
    </citation>
    <scope>NUCLEOTIDE SEQUENCE [LARGE SCALE GENOMIC DNA]</scope>
    <source>
        <strain evidence="5 6">DSM 100013</strain>
    </source>
</reference>
<accession>A0A4R2SWM1</accession>